<feature type="domain" description="Amidohydrolase 3" evidence="1">
    <location>
        <begin position="51"/>
        <end position="495"/>
    </location>
</feature>
<dbReference type="Pfam" id="PF07969">
    <property type="entry name" value="Amidohydro_3"/>
    <property type="match status" value="1"/>
</dbReference>
<dbReference type="InterPro" id="IPR011059">
    <property type="entry name" value="Metal-dep_hydrolase_composite"/>
</dbReference>
<proteinExistence type="predicted"/>
<dbReference type="Gene3D" id="3.10.310.70">
    <property type="match status" value="1"/>
</dbReference>
<reference evidence="2" key="2">
    <citation type="submission" date="2020-09" db="EMBL/GenBank/DDBJ databases">
        <authorList>
            <person name="Sun Q."/>
            <person name="Ohkuma M."/>
        </authorList>
    </citation>
    <scope>NUCLEOTIDE SEQUENCE</scope>
    <source>
        <strain evidence="2">JCM 14371</strain>
    </source>
</reference>
<dbReference type="SUPFAM" id="SSF51556">
    <property type="entry name" value="Metallo-dependent hydrolases"/>
    <property type="match status" value="1"/>
</dbReference>
<reference evidence="2" key="1">
    <citation type="journal article" date="2014" name="Int. J. Syst. Evol. Microbiol.">
        <title>Complete genome sequence of Corynebacterium casei LMG S-19264T (=DSM 44701T), isolated from a smear-ripened cheese.</title>
        <authorList>
            <consortium name="US DOE Joint Genome Institute (JGI-PGF)"/>
            <person name="Walter F."/>
            <person name="Albersmeier A."/>
            <person name="Kalinowski J."/>
            <person name="Ruckert C."/>
        </authorList>
    </citation>
    <scope>NUCLEOTIDE SEQUENCE</scope>
    <source>
        <strain evidence="2">JCM 14371</strain>
    </source>
</reference>
<dbReference type="Gene3D" id="3.20.20.140">
    <property type="entry name" value="Metal-dependent hydrolases"/>
    <property type="match status" value="1"/>
</dbReference>
<gene>
    <name evidence="2" type="ORF">GCM10008939_26990</name>
</gene>
<dbReference type="RefSeq" id="WP_188963824.1">
    <property type="nucleotide sequence ID" value="NZ_BMOE01000010.1"/>
</dbReference>
<comment type="caution">
    <text evidence="2">The sequence shown here is derived from an EMBL/GenBank/DDBJ whole genome shotgun (WGS) entry which is preliminary data.</text>
</comment>
<dbReference type="AlphaFoldDB" id="A0A917PJC5"/>
<sequence>MAAPDLTVILARTLTLDPDRPEVQAVLVGAGRVLATGTREEVRALAPGARVLDHRDLTLTPGLADAHIHLVGYGFSLSQLPLHGVSSVAQVQRLVQERAAALPEGSWVQGGGFLLSELGLTDFPPGGLLDDAAPRHPVLLYSRDLHLAWANAEALRRANIHAGTPDPDGGQIVRGPDGTPTGILLENACDLLTAVLPAPTDAQTLDAARAGAQDLAARGYVSAHTMAFEGPEAPRALAALAARGELPLRVWACLPHDRLHLARDLGVGPGSGGMFEFGGVKFFADGALGSRTAWLHRPGFADGSGTGIALDSPDVIRERGRAALDLGFVPVTHAIGDRANTEVLNAYDDLRDLAARRGLRLRVEHAQHLRPEDVPRFAGLTVSAQPIHLQADGSMIRALLPHLEGASYAFRSLQAAGALLAFGSDAPVAPPDVQAGFRAAMTRLSDDGLPLAPHEALDVQDVLRAFTRGPALAAGWHDEGIVAPGARAAFTLWDELGGTCTALIP</sequence>
<protein>
    <submittedName>
        <fullName evidence="2">Amidohydrolase</fullName>
    </submittedName>
</protein>
<dbReference type="GO" id="GO:0016810">
    <property type="term" value="F:hydrolase activity, acting on carbon-nitrogen (but not peptide) bonds"/>
    <property type="evidence" value="ECO:0007669"/>
    <property type="project" value="InterPro"/>
</dbReference>
<dbReference type="EMBL" id="BMOE01000010">
    <property type="protein sequence ID" value="GGJ81660.1"/>
    <property type="molecule type" value="Genomic_DNA"/>
</dbReference>
<dbReference type="PANTHER" id="PTHR22642:SF2">
    <property type="entry name" value="PROTEIN LONG AFTER FAR-RED 3"/>
    <property type="match status" value="1"/>
</dbReference>
<dbReference type="InterPro" id="IPR032466">
    <property type="entry name" value="Metal_Hydrolase"/>
</dbReference>
<evidence type="ECO:0000313" key="3">
    <source>
        <dbReference type="Proteomes" id="UP000635726"/>
    </source>
</evidence>
<dbReference type="PANTHER" id="PTHR22642">
    <property type="entry name" value="IMIDAZOLONEPROPIONASE"/>
    <property type="match status" value="1"/>
</dbReference>
<dbReference type="Gene3D" id="2.30.40.10">
    <property type="entry name" value="Urease, subunit C, domain 1"/>
    <property type="match status" value="1"/>
</dbReference>
<organism evidence="2 3">
    <name type="scientific">Deinococcus aquiradiocola</name>
    <dbReference type="NCBI Taxonomy" id="393059"/>
    <lineage>
        <taxon>Bacteria</taxon>
        <taxon>Thermotogati</taxon>
        <taxon>Deinococcota</taxon>
        <taxon>Deinococci</taxon>
        <taxon>Deinococcales</taxon>
        <taxon>Deinococcaceae</taxon>
        <taxon>Deinococcus</taxon>
    </lineage>
</organism>
<accession>A0A917PJC5</accession>
<dbReference type="Proteomes" id="UP000635726">
    <property type="component" value="Unassembled WGS sequence"/>
</dbReference>
<dbReference type="CDD" id="cd01300">
    <property type="entry name" value="YtcJ_like"/>
    <property type="match status" value="1"/>
</dbReference>
<dbReference type="InterPro" id="IPR033932">
    <property type="entry name" value="YtcJ-like"/>
</dbReference>
<name>A0A917PJC5_9DEIO</name>
<keyword evidence="3" id="KW-1185">Reference proteome</keyword>
<evidence type="ECO:0000313" key="2">
    <source>
        <dbReference type="EMBL" id="GGJ81660.1"/>
    </source>
</evidence>
<dbReference type="SUPFAM" id="SSF51338">
    <property type="entry name" value="Composite domain of metallo-dependent hydrolases"/>
    <property type="match status" value="1"/>
</dbReference>
<dbReference type="InterPro" id="IPR013108">
    <property type="entry name" value="Amidohydro_3"/>
</dbReference>
<evidence type="ECO:0000259" key="1">
    <source>
        <dbReference type="Pfam" id="PF07969"/>
    </source>
</evidence>